<dbReference type="InterPro" id="IPR009200">
    <property type="entry name" value="DUF1269_membrane"/>
</dbReference>
<dbReference type="Proteomes" id="UP001597417">
    <property type="component" value="Unassembled WGS sequence"/>
</dbReference>
<evidence type="ECO:0000313" key="2">
    <source>
        <dbReference type="Proteomes" id="UP001597417"/>
    </source>
</evidence>
<accession>A0ABW5FME9</accession>
<keyword evidence="2" id="KW-1185">Reference proteome</keyword>
<evidence type="ECO:0000313" key="1">
    <source>
        <dbReference type="EMBL" id="MFD2415789.1"/>
    </source>
</evidence>
<dbReference type="Pfam" id="PF06897">
    <property type="entry name" value="DUF1269"/>
    <property type="match status" value="1"/>
</dbReference>
<organism evidence="1 2">
    <name type="scientific">Amycolatopsis pigmentata</name>
    <dbReference type="NCBI Taxonomy" id="450801"/>
    <lineage>
        <taxon>Bacteria</taxon>
        <taxon>Bacillati</taxon>
        <taxon>Actinomycetota</taxon>
        <taxon>Actinomycetes</taxon>
        <taxon>Pseudonocardiales</taxon>
        <taxon>Pseudonocardiaceae</taxon>
        <taxon>Amycolatopsis</taxon>
    </lineage>
</organism>
<reference evidence="2" key="1">
    <citation type="journal article" date="2019" name="Int. J. Syst. Evol. Microbiol.">
        <title>The Global Catalogue of Microorganisms (GCM) 10K type strain sequencing project: providing services to taxonomists for standard genome sequencing and annotation.</title>
        <authorList>
            <consortium name="The Broad Institute Genomics Platform"/>
            <consortium name="The Broad Institute Genome Sequencing Center for Infectious Disease"/>
            <person name="Wu L."/>
            <person name="Ma J."/>
        </authorList>
    </citation>
    <scope>NUCLEOTIDE SEQUENCE [LARGE SCALE GENOMIC DNA]</scope>
    <source>
        <strain evidence="2">CGMCC 4.7645</strain>
    </source>
</reference>
<dbReference type="RefSeq" id="WP_378261907.1">
    <property type="nucleotide sequence ID" value="NZ_JBHUKR010000004.1"/>
</dbReference>
<proteinExistence type="predicted"/>
<sequence length="176" mass="18203">MDDGRHEMVNPDAVFVYVGTYPDKATAEADYDVVKDLHTVGAVGSYDAAVVTKDDKGKIHENKDETATRHGAWGGGAVGALISVLFPPGFIAATAAGAALGAVSGHLWRGMSRAECKELGEFIDNGEAALVIVGESKVAEAVDKAALKAAKRVAKELDVKPKDIDKAIREAAGGAG</sequence>
<comment type="caution">
    <text evidence="1">The sequence shown here is derived from an EMBL/GenBank/DDBJ whole genome shotgun (WGS) entry which is preliminary data.</text>
</comment>
<protein>
    <submittedName>
        <fullName evidence="1">DUF1269 domain-containing protein</fullName>
    </submittedName>
</protein>
<dbReference type="EMBL" id="JBHUKR010000004">
    <property type="protein sequence ID" value="MFD2415789.1"/>
    <property type="molecule type" value="Genomic_DNA"/>
</dbReference>
<gene>
    <name evidence="1" type="ORF">ACFSXZ_05555</name>
</gene>
<name>A0ABW5FME9_9PSEU</name>